<dbReference type="Proteomes" id="UP000607559">
    <property type="component" value="Unassembled WGS sequence"/>
</dbReference>
<feature type="signal peptide" evidence="1">
    <location>
        <begin position="1"/>
        <end position="20"/>
    </location>
</feature>
<reference evidence="2" key="2">
    <citation type="submission" date="2020-09" db="EMBL/GenBank/DDBJ databases">
        <authorList>
            <person name="Sun Q."/>
            <person name="Zhou Y."/>
        </authorList>
    </citation>
    <scope>NUCLEOTIDE SEQUENCE</scope>
    <source>
        <strain evidence="2">CGMCC 1.15448</strain>
    </source>
</reference>
<protein>
    <submittedName>
        <fullName evidence="2">Uncharacterized protein</fullName>
    </submittedName>
</protein>
<organism evidence="2 3">
    <name type="scientific">Puia dinghuensis</name>
    <dbReference type="NCBI Taxonomy" id="1792502"/>
    <lineage>
        <taxon>Bacteria</taxon>
        <taxon>Pseudomonadati</taxon>
        <taxon>Bacteroidota</taxon>
        <taxon>Chitinophagia</taxon>
        <taxon>Chitinophagales</taxon>
        <taxon>Chitinophagaceae</taxon>
        <taxon>Puia</taxon>
    </lineage>
</organism>
<evidence type="ECO:0000313" key="3">
    <source>
        <dbReference type="Proteomes" id="UP000607559"/>
    </source>
</evidence>
<dbReference type="AlphaFoldDB" id="A0A8J2XUI3"/>
<reference evidence="2" key="1">
    <citation type="journal article" date="2014" name="Int. J. Syst. Evol. Microbiol.">
        <title>Complete genome sequence of Corynebacterium casei LMG S-19264T (=DSM 44701T), isolated from a smear-ripened cheese.</title>
        <authorList>
            <consortium name="US DOE Joint Genome Institute (JGI-PGF)"/>
            <person name="Walter F."/>
            <person name="Albersmeier A."/>
            <person name="Kalinowski J."/>
            <person name="Ruckert C."/>
        </authorList>
    </citation>
    <scope>NUCLEOTIDE SEQUENCE</scope>
    <source>
        <strain evidence="2">CGMCC 1.15448</strain>
    </source>
</reference>
<evidence type="ECO:0000313" key="2">
    <source>
        <dbReference type="EMBL" id="GGB07659.1"/>
    </source>
</evidence>
<dbReference type="EMBL" id="BMJC01000003">
    <property type="protein sequence ID" value="GGB07659.1"/>
    <property type="molecule type" value="Genomic_DNA"/>
</dbReference>
<sequence length="140" mass="16658">MKKLFSVLVILCWLTLPAFSQGQQQQPGPGPGVLETMKIGYITQRLNLTPQEAEKFWPIYRQYSAEKRQAYAQYRNDNNEIGLEENLLNIKKKYSVEFVKAIPPPKINSFWRVEIDFNEFVRKEWQRRQQQQKRFPPPGR</sequence>
<gene>
    <name evidence="2" type="ORF">GCM10011511_33970</name>
</gene>
<keyword evidence="3" id="KW-1185">Reference proteome</keyword>
<comment type="caution">
    <text evidence="2">The sequence shown here is derived from an EMBL/GenBank/DDBJ whole genome shotgun (WGS) entry which is preliminary data.</text>
</comment>
<dbReference type="RefSeq" id="WP_188933758.1">
    <property type="nucleotide sequence ID" value="NZ_BMJC01000003.1"/>
</dbReference>
<proteinExistence type="predicted"/>
<accession>A0A8J2XUI3</accession>
<name>A0A8J2XUI3_9BACT</name>
<feature type="chain" id="PRO_5035315940" evidence="1">
    <location>
        <begin position="21"/>
        <end position="140"/>
    </location>
</feature>
<evidence type="ECO:0000256" key="1">
    <source>
        <dbReference type="SAM" id="SignalP"/>
    </source>
</evidence>
<keyword evidence="1" id="KW-0732">Signal</keyword>